<evidence type="ECO:0000313" key="3">
    <source>
        <dbReference type="EMBL" id="KAH3837528.1"/>
    </source>
</evidence>
<feature type="region of interest" description="Disordered" evidence="1">
    <location>
        <begin position="14"/>
        <end position="33"/>
    </location>
</feature>
<dbReference type="Proteomes" id="UP000828390">
    <property type="component" value="Unassembled WGS sequence"/>
</dbReference>
<sequence>MLVERIKHENRALSQADTLSISSHKPGSQRGQVRRFTLNSPARLHTNFQNIEDSIADEVAEKVLNVLNRFINNILVFYITLNS</sequence>
<organism evidence="2 4">
    <name type="scientific">Dreissena polymorpha</name>
    <name type="common">Zebra mussel</name>
    <name type="synonym">Mytilus polymorpha</name>
    <dbReference type="NCBI Taxonomy" id="45954"/>
    <lineage>
        <taxon>Eukaryota</taxon>
        <taxon>Metazoa</taxon>
        <taxon>Spiralia</taxon>
        <taxon>Lophotrochozoa</taxon>
        <taxon>Mollusca</taxon>
        <taxon>Bivalvia</taxon>
        <taxon>Autobranchia</taxon>
        <taxon>Heteroconchia</taxon>
        <taxon>Euheterodonta</taxon>
        <taxon>Imparidentia</taxon>
        <taxon>Neoheterodontei</taxon>
        <taxon>Myida</taxon>
        <taxon>Dreissenoidea</taxon>
        <taxon>Dreissenidae</taxon>
        <taxon>Dreissena</taxon>
    </lineage>
</organism>
<dbReference type="AlphaFoldDB" id="A0A9D4QPD7"/>
<gene>
    <name evidence="2" type="ORF">DPMN_110917</name>
    <name evidence="3" type="ORF">DPMN_110920</name>
</gene>
<accession>A0A9D4QPD7</accession>
<evidence type="ECO:0000256" key="1">
    <source>
        <dbReference type="SAM" id="MobiDB-lite"/>
    </source>
</evidence>
<feature type="compositionally biased region" description="Polar residues" evidence="1">
    <location>
        <begin position="14"/>
        <end position="31"/>
    </location>
</feature>
<reference evidence="2" key="1">
    <citation type="journal article" date="2019" name="bioRxiv">
        <title>The Genome of the Zebra Mussel, Dreissena polymorpha: A Resource for Invasive Species Research.</title>
        <authorList>
            <person name="McCartney M.A."/>
            <person name="Auch B."/>
            <person name="Kono T."/>
            <person name="Mallez S."/>
            <person name="Zhang Y."/>
            <person name="Obille A."/>
            <person name="Becker A."/>
            <person name="Abrahante J.E."/>
            <person name="Garbe J."/>
            <person name="Badalamenti J.P."/>
            <person name="Herman A."/>
            <person name="Mangelson H."/>
            <person name="Liachko I."/>
            <person name="Sullivan S."/>
            <person name="Sone E.D."/>
            <person name="Koren S."/>
            <person name="Silverstein K.A.T."/>
            <person name="Beckman K.B."/>
            <person name="Gohl D.M."/>
        </authorList>
    </citation>
    <scope>NUCLEOTIDE SEQUENCE</scope>
    <source>
        <strain evidence="2">Duluth1</strain>
        <tissue evidence="2">Whole animal</tissue>
    </source>
</reference>
<dbReference type="EMBL" id="JAIWYP010000004">
    <property type="protein sequence ID" value="KAH3837525.1"/>
    <property type="molecule type" value="Genomic_DNA"/>
</dbReference>
<proteinExistence type="predicted"/>
<evidence type="ECO:0000313" key="2">
    <source>
        <dbReference type="EMBL" id="KAH3837525.1"/>
    </source>
</evidence>
<evidence type="ECO:0000313" key="4">
    <source>
        <dbReference type="Proteomes" id="UP000828390"/>
    </source>
</evidence>
<comment type="caution">
    <text evidence="2">The sequence shown here is derived from an EMBL/GenBank/DDBJ whole genome shotgun (WGS) entry which is preliminary data.</text>
</comment>
<dbReference type="EMBL" id="JAIWYP010000004">
    <property type="protein sequence ID" value="KAH3837528.1"/>
    <property type="molecule type" value="Genomic_DNA"/>
</dbReference>
<reference evidence="2" key="2">
    <citation type="submission" date="2020-11" db="EMBL/GenBank/DDBJ databases">
        <authorList>
            <person name="McCartney M.A."/>
            <person name="Auch B."/>
            <person name="Kono T."/>
            <person name="Mallez S."/>
            <person name="Becker A."/>
            <person name="Gohl D.M."/>
            <person name="Silverstein K.A.T."/>
            <person name="Koren S."/>
            <person name="Bechman K.B."/>
            <person name="Herman A."/>
            <person name="Abrahante J.E."/>
            <person name="Garbe J."/>
        </authorList>
    </citation>
    <scope>NUCLEOTIDE SEQUENCE</scope>
    <source>
        <strain evidence="2">Duluth1</strain>
        <tissue evidence="2">Whole animal</tissue>
    </source>
</reference>
<protein>
    <submittedName>
        <fullName evidence="2">Uncharacterized protein</fullName>
    </submittedName>
</protein>
<keyword evidence="4" id="KW-1185">Reference proteome</keyword>
<name>A0A9D4QPD7_DREPO</name>